<proteinExistence type="predicted"/>
<comment type="caution">
    <text evidence="1">The sequence shown here is derived from an EMBL/GenBank/DDBJ whole genome shotgun (WGS) entry which is preliminary data.</text>
</comment>
<protein>
    <submittedName>
        <fullName evidence="1">Uncharacterized protein</fullName>
    </submittedName>
</protein>
<reference evidence="1 2" key="1">
    <citation type="journal article" date="2022" name="bioRxiv">
        <title>An ancient truncated duplication of the anti-Mullerian hormone receptor type 2 gene is a potential conserved master sex determinant in the Pangasiidae catfish family.</title>
        <authorList>
            <person name="Wen M."/>
            <person name="Pan Q."/>
            <person name="Jouanno E."/>
            <person name="Montfort J."/>
            <person name="Zahm M."/>
            <person name="Cabau C."/>
            <person name="Klopp C."/>
            <person name="Iampietro C."/>
            <person name="Roques C."/>
            <person name="Bouchez O."/>
            <person name="Castinel A."/>
            <person name="Donnadieu C."/>
            <person name="Parrinello H."/>
            <person name="Poncet C."/>
            <person name="Belmonte E."/>
            <person name="Gautier V."/>
            <person name="Avarre J.-C."/>
            <person name="Dugue R."/>
            <person name="Gustiano R."/>
            <person name="Ha T.T.T."/>
            <person name="Campet M."/>
            <person name="Sriphairoj K."/>
            <person name="Ribolli J."/>
            <person name="de Almeida F.L."/>
            <person name="Desvignes T."/>
            <person name="Postlethwait J.H."/>
            <person name="Bucao C.F."/>
            <person name="Robinson-Rechavi M."/>
            <person name="Bobe J."/>
            <person name="Herpin A."/>
            <person name="Guiguen Y."/>
        </authorList>
    </citation>
    <scope>NUCLEOTIDE SEQUENCE [LARGE SCALE GENOMIC DNA]</scope>
    <source>
        <strain evidence="1">YG-Dec2019</strain>
    </source>
</reference>
<sequence length="77" mass="8343">MRCGASDIFCTLSWPQAQDLKASVNSHNQKQYKSILIQDVCGLVRPGLSACFCAGPGWVWSLSLLPGARASRCSQVE</sequence>
<dbReference type="EMBL" id="CM040479">
    <property type="protein sequence ID" value="MCI4393771.1"/>
    <property type="molecule type" value="Genomic_DNA"/>
</dbReference>
<keyword evidence="2" id="KW-1185">Reference proteome</keyword>
<gene>
    <name evidence="1" type="ORF">PGIGA_G00161410</name>
</gene>
<evidence type="ECO:0000313" key="2">
    <source>
        <dbReference type="Proteomes" id="UP000829447"/>
    </source>
</evidence>
<dbReference type="Proteomes" id="UP000829447">
    <property type="component" value="Linkage Group LG26"/>
</dbReference>
<organism evidence="1 2">
    <name type="scientific">Pangasianodon gigas</name>
    <name type="common">Mekong giant catfish</name>
    <name type="synonym">Pangasius gigas</name>
    <dbReference type="NCBI Taxonomy" id="30993"/>
    <lineage>
        <taxon>Eukaryota</taxon>
        <taxon>Metazoa</taxon>
        <taxon>Chordata</taxon>
        <taxon>Craniata</taxon>
        <taxon>Vertebrata</taxon>
        <taxon>Euteleostomi</taxon>
        <taxon>Actinopterygii</taxon>
        <taxon>Neopterygii</taxon>
        <taxon>Teleostei</taxon>
        <taxon>Ostariophysi</taxon>
        <taxon>Siluriformes</taxon>
        <taxon>Pangasiidae</taxon>
        <taxon>Pangasianodon</taxon>
    </lineage>
</organism>
<name>A0ACC5XS42_PANGG</name>
<evidence type="ECO:0000313" key="1">
    <source>
        <dbReference type="EMBL" id="MCI4393771.1"/>
    </source>
</evidence>
<accession>A0ACC5XS42</accession>